<gene>
    <name evidence="1" type="ORF">NCTC10254_00668</name>
</gene>
<dbReference type="Proteomes" id="UP000249886">
    <property type="component" value="Unassembled WGS sequence"/>
</dbReference>
<proteinExistence type="predicted"/>
<dbReference type="EMBL" id="UARK01000001">
    <property type="protein sequence ID" value="SPW24295.1"/>
    <property type="molecule type" value="Genomic_DNA"/>
</dbReference>
<name>A0A6H9XGB3_9CORY</name>
<dbReference type="AlphaFoldDB" id="A0A6H9XGB3"/>
<sequence length="319" mass="36844">MLTMIRHHDDTYAYEPLTRRWSTPRLDYEQAPAHEKLDLHTRVAAASVRTAVITGLAAGILHHIPILNHANQVVVHLTLPGRQQPPPRSQWENSILRYRYAVLPDTDICLIGGNRVTTLARTFTDICTINGELEGLAFLEAALHMGHSKQEFQAYIDRNDHRWGMARAQKVLDQALYGIESVYETYARYIITTMLPALQVDPQAIIPIPSRWYYDGFSRRRVDLLIERFIIIEIDGRIKYQQSQDKLIEVLSDQMYREKHLIRHGYHVLRFAPWELRTLLIPTLTQTLGMLHCDHAPDVHQIPNLQAGHPSWDNRFAVA</sequence>
<comment type="caution">
    <text evidence="1">The sequence shown here is derived from an EMBL/GenBank/DDBJ whole genome shotgun (WGS) entry which is preliminary data.</text>
</comment>
<accession>A0A6H9XGB3</accession>
<organism evidence="1 2">
    <name type="scientific">Corynebacterium matruchotii</name>
    <dbReference type="NCBI Taxonomy" id="43768"/>
    <lineage>
        <taxon>Bacteria</taxon>
        <taxon>Bacillati</taxon>
        <taxon>Actinomycetota</taxon>
        <taxon>Actinomycetes</taxon>
        <taxon>Mycobacteriales</taxon>
        <taxon>Corynebacteriaceae</taxon>
        <taxon>Corynebacterium</taxon>
    </lineage>
</organism>
<evidence type="ECO:0000313" key="2">
    <source>
        <dbReference type="Proteomes" id="UP000249886"/>
    </source>
</evidence>
<evidence type="ECO:0008006" key="3">
    <source>
        <dbReference type="Google" id="ProtNLM"/>
    </source>
</evidence>
<protein>
    <recommendedName>
        <fullName evidence="3">DUF559 domain-containing protein</fullName>
    </recommendedName>
</protein>
<reference evidence="1 2" key="1">
    <citation type="submission" date="2018-06" db="EMBL/GenBank/DDBJ databases">
        <authorList>
            <consortium name="Pathogen Informatics"/>
            <person name="Doyle S."/>
        </authorList>
    </citation>
    <scope>NUCLEOTIDE SEQUENCE [LARGE SCALE GENOMIC DNA]</scope>
    <source>
        <strain evidence="1 2">NCTC10254</strain>
    </source>
</reference>
<evidence type="ECO:0000313" key="1">
    <source>
        <dbReference type="EMBL" id="SPW24295.1"/>
    </source>
</evidence>